<dbReference type="PANTHER" id="PTHR30193:SF37">
    <property type="entry name" value="INNER MEMBRANE ABC TRANSPORTER PERMEASE PROTEIN YCJO"/>
    <property type="match status" value="1"/>
</dbReference>
<evidence type="ECO:0000256" key="4">
    <source>
        <dbReference type="ARBA" id="ARBA00022692"/>
    </source>
</evidence>
<dbReference type="EMBL" id="DSXR01000097">
    <property type="protein sequence ID" value="HGS87917.1"/>
    <property type="molecule type" value="Genomic_DNA"/>
</dbReference>
<proteinExistence type="inferred from homology"/>
<dbReference type="SUPFAM" id="SSF161098">
    <property type="entry name" value="MetI-like"/>
    <property type="match status" value="1"/>
</dbReference>
<dbReference type="CDD" id="cd06261">
    <property type="entry name" value="TM_PBP2"/>
    <property type="match status" value="1"/>
</dbReference>
<evidence type="ECO:0000256" key="6">
    <source>
        <dbReference type="ARBA" id="ARBA00023136"/>
    </source>
</evidence>
<gene>
    <name evidence="9" type="ORF">ENT17_09895</name>
</gene>
<keyword evidence="4 7" id="KW-0812">Transmembrane</keyword>
<keyword evidence="2 7" id="KW-0813">Transport</keyword>
<dbReference type="PROSITE" id="PS50928">
    <property type="entry name" value="ABC_TM1"/>
    <property type="match status" value="1"/>
</dbReference>
<keyword evidence="5 7" id="KW-1133">Transmembrane helix</keyword>
<evidence type="ECO:0000256" key="3">
    <source>
        <dbReference type="ARBA" id="ARBA00022475"/>
    </source>
</evidence>
<dbReference type="InterPro" id="IPR035906">
    <property type="entry name" value="MetI-like_sf"/>
</dbReference>
<name>A0A7C4L0J6_9CHLR</name>
<keyword evidence="3" id="KW-1003">Cell membrane</keyword>
<protein>
    <submittedName>
        <fullName evidence="9">Sugar ABC transporter permease</fullName>
    </submittedName>
</protein>
<evidence type="ECO:0000256" key="2">
    <source>
        <dbReference type="ARBA" id="ARBA00022448"/>
    </source>
</evidence>
<evidence type="ECO:0000313" key="9">
    <source>
        <dbReference type="EMBL" id="HGS87917.1"/>
    </source>
</evidence>
<feature type="transmembrane region" description="Helical" evidence="7">
    <location>
        <begin position="20"/>
        <end position="45"/>
    </location>
</feature>
<evidence type="ECO:0000256" key="7">
    <source>
        <dbReference type="RuleBase" id="RU363032"/>
    </source>
</evidence>
<feature type="domain" description="ABC transmembrane type-1" evidence="8">
    <location>
        <begin position="81"/>
        <end position="299"/>
    </location>
</feature>
<dbReference type="Pfam" id="PF00528">
    <property type="entry name" value="BPD_transp_1"/>
    <property type="match status" value="1"/>
</dbReference>
<reference evidence="9" key="1">
    <citation type="journal article" date="2020" name="mSystems">
        <title>Genome- and Community-Level Interaction Insights into Carbon Utilization and Element Cycling Functions of Hydrothermarchaeota in Hydrothermal Sediment.</title>
        <authorList>
            <person name="Zhou Z."/>
            <person name="Liu Y."/>
            <person name="Xu W."/>
            <person name="Pan J."/>
            <person name="Luo Z.H."/>
            <person name="Li M."/>
        </authorList>
    </citation>
    <scope>NUCLEOTIDE SEQUENCE [LARGE SCALE GENOMIC DNA]</scope>
    <source>
        <strain evidence="9">SpSt-556</strain>
    </source>
</reference>
<feature type="transmembrane region" description="Helical" evidence="7">
    <location>
        <begin position="167"/>
        <end position="191"/>
    </location>
</feature>
<feature type="transmembrane region" description="Helical" evidence="7">
    <location>
        <begin position="85"/>
        <end position="106"/>
    </location>
</feature>
<organism evidence="9">
    <name type="scientific">Bellilinea caldifistulae</name>
    <dbReference type="NCBI Taxonomy" id="360411"/>
    <lineage>
        <taxon>Bacteria</taxon>
        <taxon>Bacillati</taxon>
        <taxon>Chloroflexota</taxon>
        <taxon>Anaerolineae</taxon>
        <taxon>Anaerolineales</taxon>
        <taxon>Anaerolineaceae</taxon>
        <taxon>Bellilinea</taxon>
    </lineage>
</organism>
<dbReference type="GO" id="GO:0005886">
    <property type="term" value="C:plasma membrane"/>
    <property type="evidence" value="ECO:0007669"/>
    <property type="project" value="UniProtKB-SubCell"/>
</dbReference>
<dbReference type="Gene3D" id="1.10.3720.10">
    <property type="entry name" value="MetI-like"/>
    <property type="match status" value="1"/>
</dbReference>
<feature type="transmembrane region" description="Helical" evidence="7">
    <location>
        <begin position="118"/>
        <end position="140"/>
    </location>
</feature>
<comment type="subcellular location">
    <subcellularLocation>
        <location evidence="1 7">Cell membrane</location>
        <topology evidence="1 7">Multi-pass membrane protein</topology>
    </subcellularLocation>
</comment>
<evidence type="ECO:0000256" key="1">
    <source>
        <dbReference type="ARBA" id="ARBA00004651"/>
    </source>
</evidence>
<accession>A0A7C4L0J6</accession>
<dbReference type="AlphaFoldDB" id="A0A7C4L0J6"/>
<feature type="transmembrane region" description="Helical" evidence="7">
    <location>
        <begin position="280"/>
        <end position="303"/>
    </location>
</feature>
<dbReference type="InterPro" id="IPR000515">
    <property type="entry name" value="MetI-like"/>
</dbReference>
<evidence type="ECO:0000259" key="8">
    <source>
        <dbReference type="PROSITE" id="PS50928"/>
    </source>
</evidence>
<comment type="similarity">
    <text evidence="7">Belongs to the binding-protein-dependent transport system permease family.</text>
</comment>
<dbReference type="GO" id="GO:0055085">
    <property type="term" value="P:transmembrane transport"/>
    <property type="evidence" value="ECO:0007669"/>
    <property type="project" value="InterPro"/>
</dbReference>
<evidence type="ECO:0000256" key="5">
    <source>
        <dbReference type="ARBA" id="ARBA00022989"/>
    </source>
</evidence>
<comment type="caution">
    <text evidence="9">The sequence shown here is derived from an EMBL/GenBank/DDBJ whole genome shotgun (WGS) entry which is preliminary data.</text>
</comment>
<dbReference type="PANTHER" id="PTHR30193">
    <property type="entry name" value="ABC TRANSPORTER PERMEASE PROTEIN"/>
    <property type="match status" value="1"/>
</dbReference>
<keyword evidence="6 7" id="KW-0472">Membrane</keyword>
<dbReference type="InterPro" id="IPR051393">
    <property type="entry name" value="ABC_transporter_permease"/>
</dbReference>
<sequence>MGDRMSYHFGRGWSKLTPYLLLLPGLFFYFLISLGPSIATGFFSFTDATGIKGAPIRWIGLDNYREFLFMGRASLDNLDALKRTLIFSFVVTTVQFTLGLIVALIVNQKLKFTNIFRTIYFMPVILGVVIQGLMWSLFLYPLGGPVAKFLALFGMRSEFLGGQPTEAFAWVIFVQIWANLGITMMIFIAGLQTIPSELYEAARIDGANTWQVFKNVTWPLLTPSVNTNLLLNAIGSLQAWQLFLVLVGYRNGTQVLGYLIYATGFGQTSGSVTTSFRQGYAAAASIVLFLLVLVIGLTLQTFLQRREKRILG</sequence>